<name>A0AAV6L8T3_9ERIC</name>
<proteinExistence type="predicted"/>
<dbReference type="AlphaFoldDB" id="A0AAV6L8T3"/>
<evidence type="ECO:0000313" key="1">
    <source>
        <dbReference type="EMBL" id="KAG5561448.1"/>
    </source>
</evidence>
<dbReference type="EMBL" id="JACTNZ010000002">
    <property type="protein sequence ID" value="KAG5561448.1"/>
    <property type="molecule type" value="Genomic_DNA"/>
</dbReference>
<comment type="caution">
    <text evidence="1">The sequence shown here is derived from an EMBL/GenBank/DDBJ whole genome shotgun (WGS) entry which is preliminary data.</text>
</comment>
<dbReference type="Proteomes" id="UP000823749">
    <property type="component" value="Chromosome 2"/>
</dbReference>
<keyword evidence="2" id="KW-1185">Reference proteome</keyword>
<sequence>MQRRYQRRAQSSVLEHLPSVASGRCCRRRHFQRWLNIFRSDFCFFGLSKIPDDFSGNVFSAGISDKVR</sequence>
<accession>A0AAV6L8T3</accession>
<gene>
    <name evidence="1" type="ORF">RHGRI_004479</name>
</gene>
<protein>
    <submittedName>
        <fullName evidence="1">Uncharacterized protein</fullName>
    </submittedName>
</protein>
<reference evidence="1" key="1">
    <citation type="submission" date="2020-08" db="EMBL/GenBank/DDBJ databases">
        <title>Plant Genome Project.</title>
        <authorList>
            <person name="Zhang R.-G."/>
        </authorList>
    </citation>
    <scope>NUCLEOTIDE SEQUENCE</scope>
    <source>
        <strain evidence="1">WSP0</strain>
        <tissue evidence="1">Leaf</tissue>
    </source>
</reference>
<organism evidence="1 2">
    <name type="scientific">Rhododendron griersonianum</name>
    <dbReference type="NCBI Taxonomy" id="479676"/>
    <lineage>
        <taxon>Eukaryota</taxon>
        <taxon>Viridiplantae</taxon>
        <taxon>Streptophyta</taxon>
        <taxon>Embryophyta</taxon>
        <taxon>Tracheophyta</taxon>
        <taxon>Spermatophyta</taxon>
        <taxon>Magnoliopsida</taxon>
        <taxon>eudicotyledons</taxon>
        <taxon>Gunneridae</taxon>
        <taxon>Pentapetalae</taxon>
        <taxon>asterids</taxon>
        <taxon>Ericales</taxon>
        <taxon>Ericaceae</taxon>
        <taxon>Ericoideae</taxon>
        <taxon>Rhodoreae</taxon>
        <taxon>Rhododendron</taxon>
    </lineage>
</organism>
<evidence type="ECO:0000313" key="2">
    <source>
        <dbReference type="Proteomes" id="UP000823749"/>
    </source>
</evidence>